<evidence type="ECO:0000256" key="11">
    <source>
        <dbReference type="RuleBase" id="RU000488"/>
    </source>
</evidence>
<accession>A0A9R1TY89</accession>
<dbReference type="RefSeq" id="XP_011300481.1">
    <property type="nucleotide sequence ID" value="XM_011302179.1"/>
</dbReference>
<keyword evidence="8" id="KW-0496">Mitochondrion</keyword>
<feature type="repeat" description="Solcar" evidence="10">
    <location>
        <begin position="11"/>
        <end position="102"/>
    </location>
</feature>
<name>A0A9R1TY89_9HYME</name>
<evidence type="ECO:0000256" key="4">
    <source>
        <dbReference type="ARBA" id="ARBA00022692"/>
    </source>
</evidence>
<dbReference type="InterPro" id="IPR018108">
    <property type="entry name" value="MCP_transmembrane"/>
</dbReference>
<keyword evidence="4 10" id="KW-0812">Transmembrane</keyword>
<keyword evidence="5" id="KW-0677">Repeat</keyword>
<keyword evidence="12" id="KW-1185">Reference proteome</keyword>
<evidence type="ECO:0000256" key="10">
    <source>
        <dbReference type="PROSITE-ProRule" id="PRU00282"/>
    </source>
</evidence>
<evidence type="ECO:0000313" key="12">
    <source>
        <dbReference type="Proteomes" id="UP000694866"/>
    </source>
</evidence>
<comment type="subcellular location">
    <subcellularLocation>
        <location evidence="1">Mitochondrion inner membrane</location>
        <topology evidence="1">Multi-pass membrane protein</topology>
    </subcellularLocation>
</comment>
<proteinExistence type="inferred from homology"/>
<reference evidence="13" key="1">
    <citation type="submission" date="2025-08" db="UniProtKB">
        <authorList>
            <consortium name="RefSeq"/>
        </authorList>
    </citation>
    <scope>IDENTIFICATION</scope>
    <source>
        <strain evidence="13">USDA-PBARC FA_bdor</strain>
        <tissue evidence="13">Whole organism</tissue>
    </source>
</reference>
<feature type="repeat" description="Solcar" evidence="10">
    <location>
        <begin position="112"/>
        <end position="205"/>
    </location>
</feature>
<dbReference type="PANTHER" id="PTHR45928:SF1">
    <property type="entry name" value="RE38146P"/>
    <property type="match status" value="1"/>
</dbReference>
<evidence type="ECO:0000256" key="5">
    <source>
        <dbReference type="ARBA" id="ARBA00022737"/>
    </source>
</evidence>
<feature type="repeat" description="Solcar" evidence="10">
    <location>
        <begin position="215"/>
        <end position="306"/>
    </location>
</feature>
<protein>
    <submittedName>
        <fullName evidence="13">Solute carrier family 25 member 35-like</fullName>
    </submittedName>
</protein>
<gene>
    <name evidence="13" type="primary">LOC105264948</name>
</gene>
<keyword evidence="6" id="KW-0999">Mitochondrion inner membrane</keyword>
<dbReference type="OrthoDB" id="6703404at2759"/>
<dbReference type="KEGG" id="fas:105264948"/>
<dbReference type="AlphaFoldDB" id="A0A9R1TY89"/>
<dbReference type="Pfam" id="PF00153">
    <property type="entry name" value="Mito_carr"/>
    <property type="match status" value="3"/>
</dbReference>
<evidence type="ECO:0000256" key="2">
    <source>
        <dbReference type="ARBA" id="ARBA00006375"/>
    </source>
</evidence>
<keyword evidence="3 11" id="KW-0813">Transport</keyword>
<evidence type="ECO:0000256" key="8">
    <source>
        <dbReference type="ARBA" id="ARBA00023128"/>
    </source>
</evidence>
<evidence type="ECO:0000256" key="7">
    <source>
        <dbReference type="ARBA" id="ARBA00022989"/>
    </source>
</evidence>
<evidence type="ECO:0000313" key="13">
    <source>
        <dbReference type="RefSeq" id="XP_011300481.1"/>
    </source>
</evidence>
<dbReference type="SUPFAM" id="SSF103506">
    <property type="entry name" value="Mitochondrial carrier"/>
    <property type="match status" value="1"/>
</dbReference>
<organism evidence="12 13">
    <name type="scientific">Fopius arisanus</name>
    <dbReference type="NCBI Taxonomy" id="64838"/>
    <lineage>
        <taxon>Eukaryota</taxon>
        <taxon>Metazoa</taxon>
        <taxon>Ecdysozoa</taxon>
        <taxon>Arthropoda</taxon>
        <taxon>Hexapoda</taxon>
        <taxon>Insecta</taxon>
        <taxon>Pterygota</taxon>
        <taxon>Neoptera</taxon>
        <taxon>Endopterygota</taxon>
        <taxon>Hymenoptera</taxon>
        <taxon>Apocrita</taxon>
        <taxon>Ichneumonoidea</taxon>
        <taxon>Braconidae</taxon>
        <taxon>Opiinae</taxon>
        <taxon>Fopius</taxon>
    </lineage>
</organism>
<dbReference type="InterPro" id="IPR023395">
    <property type="entry name" value="MCP_dom_sf"/>
</dbReference>
<keyword evidence="7" id="KW-1133">Transmembrane helix</keyword>
<dbReference type="Gene3D" id="1.50.40.10">
    <property type="entry name" value="Mitochondrial carrier domain"/>
    <property type="match status" value="1"/>
</dbReference>
<evidence type="ECO:0000256" key="9">
    <source>
        <dbReference type="ARBA" id="ARBA00023136"/>
    </source>
</evidence>
<keyword evidence="9 10" id="KW-0472">Membrane</keyword>
<sequence>MKSASGTSRPLGVEFGLAASSAVGAVIFTNPLDVVKVRLQLQGELLKRGTYHKLYKNTLHAGYVILKNEGIRGLQSGLTPAFGFQIALNGIRIGSYKFSRTYGFTLNNEGQTDFLRTALVSGIAGCCGAVVGSPFYLVKIRMQSQAAKAIAVGHQHGYGSTSEAFRSLWREGGISGLYQRWYANVPRVFFGSSTQLTMFSLATDLLRPIQFFENHPMILTFFSALIGGSSLALMTQPLDVISVRLYNQATDNQGKALIYRNYFDALIKIFKTEGIFGLYKGLFPTWMRSAPHTVLCLCFYEQLERLYDGFTDR</sequence>
<dbReference type="GO" id="GO:0005743">
    <property type="term" value="C:mitochondrial inner membrane"/>
    <property type="evidence" value="ECO:0007669"/>
    <property type="project" value="UniProtKB-SubCell"/>
</dbReference>
<dbReference type="InterPro" id="IPR051508">
    <property type="entry name" value="Mito_Carrier_Antiporter"/>
</dbReference>
<dbReference type="GeneID" id="105264948"/>
<comment type="similarity">
    <text evidence="2 11">Belongs to the mitochondrial carrier (TC 2.A.29) family.</text>
</comment>
<evidence type="ECO:0000256" key="1">
    <source>
        <dbReference type="ARBA" id="ARBA00004448"/>
    </source>
</evidence>
<dbReference type="Proteomes" id="UP000694866">
    <property type="component" value="Unplaced"/>
</dbReference>
<dbReference type="PANTHER" id="PTHR45928">
    <property type="entry name" value="RE38146P"/>
    <property type="match status" value="1"/>
</dbReference>
<dbReference type="PROSITE" id="PS50920">
    <property type="entry name" value="SOLCAR"/>
    <property type="match status" value="3"/>
</dbReference>
<evidence type="ECO:0000256" key="6">
    <source>
        <dbReference type="ARBA" id="ARBA00022792"/>
    </source>
</evidence>
<evidence type="ECO:0000256" key="3">
    <source>
        <dbReference type="ARBA" id="ARBA00022448"/>
    </source>
</evidence>